<dbReference type="InterPro" id="IPR001457">
    <property type="entry name" value="NADH_UbQ/plastoQ_OxRdtase_su6"/>
</dbReference>
<feature type="transmembrane region" description="Helical" evidence="1">
    <location>
        <begin position="54"/>
        <end position="78"/>
    </location>
</feature>
<gene>
    <name evidence="2" type="ORF">MNBD_GAMMA12-2147</name>
</gene>
<sequence>MLIQVIFYMLATTLVVSALFVVTARNTVHSAMYLILTFFTTAALWITLHAEFLALVLVLVYVGAVMVLFLFVLMMLNLNQQKIREGFIKYLPLGIIVGVLVAAEMIIIITRGFGSFTASPDLAAQLPASNTAALGSILYTQYLFAFEAAAVLLLIAMIAAIVLTLFHSKVAKKQNPAEQVRVRKEDRIRVIQMDSEKKQSPRKGGSS</sequence>
<organism evidence="2">
    <name type="scientific">hydrothermal vent metagenome</name>
    <dbReference type="NCBI Taxonomy" id="652676"/>
    <lineage>
        <taxon>unclassified sequences</taxon>
        <taxon>metagenomes</taxon>
        <taxon>ecological metagenomes</taxon>
    </lineage>
</organism>
<dbReference type="Pfam" id="PF00499">
    <property type="entry name" value="Oxidored_q3"/>
    <property type="match status" value="1"/>
</dbReference>
<dbReference type="NCBIfam" id="NF005164">
    <property type="entry name" value="PRK06638.1-4"/>
    <property type="match status" value="1"/>
</dbReference>
<reference evidence="2" key="1">
    <citation type="submission" date="2018-06" db="EMBL/GenBank/DDBJ databases">
        <authorList>
            <person name="Zhirakovskaya E."/>
        </authorList>
    </citation>
    <scope>NUCLEOTIDE SEQUENCE</scope>
</reference>
<keyword evidence="2" id="KW-0560">Oxidoreductase</keyword>
<dbReference type="InterPro" id="IPR042106">
    <property type="entry name" value="Nuo/plastoQ_OxRdtase_6_NuoJ"/>
</dbReference>
<dbReference type="EMBL" id="UOFL01000252">
    <property type="protein sequence ID" value="VAW82710.1"/>
    <property type="molecule type" value="Genomic_DNA"/>
</dbReference>
<keyword evidence="1" id="KW-0812">Transmembrane</keyword>
<dbReference type="AlphaFoldDB" id="A0A3B0Z190"/>
<dbReference type="PANTHER" id="PTHR33269:SF17">
    <property type="entry name" value="NADH-UBIQUINONE OXIDOREDUCTASE CHAIN 6"/>
    <property type="match status" value="1"/>
</dbReference>
<keyword evidence="1" id="KW-0472">Membrane</keyword>
<dbReference type="Gene3D" id="1.20.120.1200">
    <property type="entry name" value="NADH-ubiquinone/plastoquinone oxidoreductase chain 6, subunit NuoJ"/>
    <property type="match status" value="1"/>
</dbReference>
<proteinExistence type="predicted"/>
<dbReference type="PANTHER" id="PTHR33269">
    <property type="entry name" value="NADH-UBIQUINONE OXIDOREDUCTASE CHAIN 6"/>
    <property type="match status" value="1"/>
</dbReference>
<feature type="transmembrane region" description="Helical" evidence="1">
    <location>
        <begin position="31"/>
        <end position="48"/>
    </location>
</feature>
<protein>
    <submittedName>
        <fullName evidence="2">NADH-ubiquinone oxidoreductase chain J</fullName>
        <ecNumber evidence="2">1.6.5.3</ecNumber>
    </submittedName>
</protein>
<keyword evidence="1" id="KW-1133">Transmembrane helix</keyword>
<feature type="transmembrane region" description="Helical" evidence="1">
    <location>
        <begin position="90"/>
        <end position="110"/>
    </location>
</feature>
<dbReference type="GO" id="GO:0016491">
    <property type="term" value="F:oxidoreductase activity"/>
    <property type="evidence" value="ECO:0007669"/>
    <property type="project" value="UniProtKB-KW"/>
</dbReference>
<dbReference type="EC" id="1.6.5.3" evidence="2"/>
<keyword evidence="2" id="KW-0830">Ubiquinone</keyword>
<name>A0A3B0Z190_9ZZZZ</name>
<feature type="transmembrane region" description="Helical" evidence="1">
    <location>
        <begin position="142"/>
        <end position="166"/>
    </location>
</feature>
<evidence type="ECO:0000256" key="1">
    <source>
        <dbReference type="SAM" id="Phobius"/>
    </source>
</evidence>
<dbReference type="GO" id="GO:0008137">
    <property type="term" value="F:NADH dehydrogenase (ubiquinone) activity"/>
    <property type="evidence" value="ECO:0007669"/>
    <property type="project" value="InterPro"/>
</dbReference>
<accession>A0A3B0Z190</accession>
<feature type="transmembrane region" description="Helical" evidence="1">
    <location>
        <begin position="6"/>
        <end position="24"/>
    </location>
</feature>
<evidence type="ECO:0000313" key="2">
    <source>
        <dbReference type="EMBL" id="VAW82710.1"/>
    </source>
</evidence>